<dbReference type="PANTHER" id="PTHR30557:SF1">
    <property type="entry name" value="PHOSPHOMETHYLPYRIMIDINE SYNTHASE, CHLOROPLASTIC"/>
    <property type="match status" value="1"/>
</dbReference>
<dbReference type="AlphaFoldDB" id="A0AAV6L6K6"/>
<proteinExistence type="predicted"/>
<dbReference type="EMBL" id="JACTNZ010000002">
    <property type="protein sequence ID" value="KAG5560695.1"/>
    <property type="molecule type" value="Genomic_DNA"/>
</dbReference>
<keyword evidence="7" id="KW-0411">Iron-sulfur</keyword>
<evidence type="ECO:0000256" key="4">
    <source>
        <dbReference type="ARBA" id="ARBA00022723"/>
    </source>
</evidence>
<keyword evidence="8" id="KW-0456">Lyase</keyword>
<dbReference type="PANTHER" id="PTHR30557">
    <property type="entry name" value="THIAMINE BIOSYNTHESIS PROTEIN THIC"/>
    <property type="match status" value="1"/>
</dbReference>
<dbReference type="GO" id="GO:0046872">
    <property type="term" value="F:metal ion binding"/>
    <property type="evidence" value="ECO:0007669"/>
    <property type="project" value="UniProtKB-KW"/>
</dbReference>
<evidence type="ECO:0000256" key="6">
    <source>
        <dbReference type="ARBA" id="ARBA00023004"/>
    </source>
</evidence>
<dbReference type="InterPro" id="IPR002817">
    <property type="entry name" value="ThiC/BzaA/B"/>
</dbReference>
<dbReference type="Proteomes" id="UP000823749">
    <property type="component" value="Chromosome 2"/>
</dbReference>
<evidence type="ECO:0000313" key="10">
    <source>
        <dbReference type="Proteomes" id="UP000823749"/>
    </source>
</evidence>
<dbReference type="GO" id="GO:0016829">
    <property type="term" value="F:lyase activity"/>
    <property type="evidence" value="ECO:0007669"/>
    <property type="project" value="UniProtKB-KW"/>
</dbReference>
<keyword evidence="6" id="KW-0408">Iron</keyword>
<keyword evidence="10" id="KW-1185">Reference proteome</keyword>
<evidence type="ECO:0000256" key="1">
    <source>
        <dbReference type="ARBA" id="ARBA00001966"/>
    </source>
</evidence>
<keyword evidence="5" id="KW-0862">Zinc</keyword>
<evidence type="ECO:0000256" key="5">
    <source>
        <dbReference type="ARBA" id="ARBA00022833"/>
    </source>
</evidence>
<accession>A0AAV6L6K6</accession>
<keyword evidence="2" id="KW-0004">4Fe-4S</keyword>
<dbReference type="GO" id="GO:0051539">
    <property type="term" value="F:4 iron, 4 sulfur cluster binding"/>
    <property type="evidence" value="ECO:0007669"/>
    <property type="project" value="UniProtKB-KW"/>
</dbReference>
<evidence type="ECO:0000256" key="2">
    <source>
        <dbReference type="ARBA" id="ARBA00022485"/>
    </source>
</evidence>
<keyword evidence="4" id="KW-0479">Metal-binding</keyword>
<dbReference type="GO" id="GO:0009228">
    <property type="term" value="P:thiamine biosynthetic process"/>
    <property type="evidence" value="ECO:0007669"/>
    <property type="project" value="InterPro"/>
</dbReference>
<organism evidence="9 10">
    <name type="scientific">Rhododendron griersonianum</name>
    <dbReference type="NCBI Taxonomy" id="479676"/>
    <lineage>
        <taxon>Eukaryota</taxon>
        <taxon>Viridiplantae</taxon>
        <taxon>Streptophyta</taxon>
        <taxon>Embryophyta</taxon>
        <taxon>Tracheophyta</taxon>
        <taxon>Spermatophyta</taxon>
        <taxon>Magnoliopsida</taxon>
        <taxon>eudicotyledons</taxon>
        <taxon>Gunneridae</taxon>
        <taxon>Pentapetalae</taxon>
        <taxon>asterids</taxon>
        <taxon>Ericales</taxon>
        <taxon>Ericaceae</taxon>
        <taxon>Ericoideae</taxon>
        <taxon>Rhodoreae</taxon>
        <taxon>Rhododendron</taxon>
    </lineage>
</organism>
<protein>
    <submittedName>
        <fullName evidence="9">Uncharacterized protein</fullName>
    </submittedName>
</protein>
<comment type="caution">
    <text evidence="9">The sequence shown here is derived from an EMBL/GenBank/DDBJ whole genome shotgun (WGS) entry which is preliminary data.</text>
</comment>
<evidence type="ECO:0000256" key="7">
    <source>
        <dbReference type="ARBA" id="ARBA00023014"/>
    </source>
</evidence>
<gene>
    <name evidence="9" type="ORF">RHGRI_003881</name>
</gene>
<dbReference type="Pfam" id="PF01964">
    <property type="entry name" value="ThiC_Rad_SAM"/>
    <property type="match status" value="1"/>
</dbReference>
<evidence type="ECO:0000313" key="9">
    <source>
        <dbReference type="EMBL" id="KAG5560695.1"/>
    </source>
</evidence>
<dbReference type="InterPro" id="IPR038521">
    <property type="entry name" value="ThiC/Bza_core_dom"/>
</dbReference>
<reference evidence="9" key="1">
    <citation type="submission" date="2020-08" db="EMBL/GenBank/DDBJ databases">
        <title>Plant Genome Project.</title>
        <authorList>
            <person name="Zhang R.-G."/>
        </authorList>
    </citation>
    <scope>NUCLEOTIDE SEQUENCE</scope>
    <source>
        <strain evidence="9">WSP0</strain>
        <tissue evidence="9">Leaf</tissue>
    </source>
</reference>
<comment type="cofactor">
    <cofactor evidence="1">
        <name>[4Fe-4S] cluster</name>
        <dbReference type="ChEBI" id="CHEBI:49883"/>
    </cofactor>
</comment>
<evidence type="ECO:0000256" key="8">
    <source>
        <dbReference type="ARBA" id="ARBA00023239"/>
    </source>
</evidence>
<keyword evidence="3" id="KW-0949">S-adenosyl-L-methionine</keyword>
<evidence type="ECO:0000256" key="3">
    <source>
        <dbReference type="ARBA" id="ARBA00022691"/>
    </source>
</evidence>
<dbReference type="Gene3D" id="3.20.20.540">
    <property type="entry name" value="Radical SAM ThiC family, central domain"/>
    <property type="match status" value="1"/>
</dbReference>
<name>A0AAV6L6K6_9ERIC</name>
<sequence length="117" mass="13547">MDLSTGRHIHETREWILRNSAVPVGTVPIYQALEKDNGIAEDLNWEELLFFSGKKNLVPVYFDLGPDDCLVRDMVERRGELWEKHGGELWLLYGGLEKEWKGTVSALSRVDEWKLFS</sequence>